<protein>
    <submittedName>
        <fullName evidence="2">Magnesium chelatase</fullName>
    </submittedName>
</protein>
<evidence type="ECO:0000313" key="2">
    <source>
        <dbReference type="EMBL" id="MFD1657839.1"/>
    </source>
</evidence>
<gene>
    <name evidence="2" type="ORF">ACFSL4_06285</name>
</gene>
<organism evidence="2 3">
    <name type="scientific">Streptomyces caeni</name>
    <dbReference type="NCBI Taxonomy" id="2307231"/>
    <lineage>
        <taxon>Bacteria</taxon>
        <taxon>Bacillati</taxon>
        <taxon>Actinomycetota</taxon>
        <taxon>Actinomycetes</taxon>
        <taxon>Kitasatosporales</taxon>
        <taxon>Streptomycetaceae</taxon>
        <taxon>Streptomyces</taxon>
    </lineage>
</organism>
<dbReference type="Proteomes" id="UP001597261">
    <property type="component" value="Unassembled WGS sequence"/>
</dbReference>
<reference evidence="3" key="1">
    <citation type="journal article" date="2019" name="Int. J. Syst. Evol. Microbiol.">
        <title>The Global Catalogue of Microorganisms (GCM) 10K type strain sequencing project: providing services to taxonomists for standard genome sequencing and annotation.</title>
        <authorList>
            <consortium name="The Broad Institute Genomics Platform"/>
            <consortium name="The Broad Institute Genome Sequencing Center for Infectious Disease"/>
            <person name="Wu L."/>
            <person name="Ma J."/>
        </authorList>
    </citation>
    <scope>NUCLEOTIDE SEQUENCE [LARGE SCALE GENOMIC DNA]</scope>
    <source>
        <strain evidence="3">CGMCC 1.12470</strain>
    </source>
</reference>
<feature type="region of interest" description="Disordered" evidence="1">
    <location>
        <begin position="277"/>
        <end position="344"/>
    </location>
</feature>
<keyword evidence="3" id="KW-1185">Reference proteome</keyword>
<comment type="caution">
    <text evidence="2">The sequence shown here is derived from an EMBL/GenBank/DDBJ whole genome shotgun (WGS) entry which is preliminary data.</text>
</comment>
<sequence length="628" mass="66986">MSEPSAPEEPDDLARRLARALVCAAAEPALPGVLLFDLDPRLMDSVAQLFTRIVAGSGVLDRSGPEQVPLMLGAITRDEDLWVRPRLRREPDGIVFRVEPGPLVGADGRPGPPPVVVVPDLARLSVAGMRAAVQLLGADVAVVEHSGLRQVARPRARWLAACRSADAGRLSPHLLDRFAVRLQAAALRLPPADHLLATLPAGWRTAAAQGVPVARVTDEVLTRVPEFLGPDAGVRRELALARLARTLAALDGAPAALARHCDAAALLMGLTAADAPHPGDGDSGAADPSPFAQRPRPASRPVPRRGDGAPPGDRPRPEDGEPLLESEPPEGIGTGEGRAPVVPATPYPEDEAEVLRDFAPLRNPWQRRRGAASARGVAVGTRRARDLRDLAHVRTVREAAVHQRVRGNRRFTVSPVDLHSYVRAGTPERMLVLVLDHTCRPGDWDWQDALTPFLQWAYTGRAAAQVIEVGSAQARDELRAESFAVRSVLDPRVLAALYRPAGRATPLAHGIEQAAQALRRAFRQHGSALAEAWLVVVTDGRGNVPLRASHTGRLSAPVAAVGVEDTFEAAARIGAIDRTRLHVAVVDAAREPYGDLPFTLAETLGGSVVEGRPVQRTRTADEGAAGER</sequence>
<proteinExistence type="predicted"/>
<evidence type="ECO:0000256" key="1">
    <source>
        <dbReference type="SAM" id="MobiDB-lite"/>
    </source>
</evidence>
<dbReference type="EMBL" id="JBHUDX010000016">
    <property type="protein sequence ID" value="MFD1657839.1"/>
    <property type="molecule type" value="Genomic_DNA"/>
</dbReference>
<accession>A0ABW4IKK0</accession>
<evidence type="ECO:0000313" key="3">
    <source>
        <dbReference type="Proteomes" id="UP001597261"/>
    </source>
</evidence>
<name>A0ABW4IKK0_9ACTN</name>